<proteinExistence type="predicted"/>
<gene>
    <name evidence="2" type="ORF">FM110_07715</name>
</gene>
<evidence type="ECO:0000256" key="1">
    <source>
        <dbReference type="SAM" id="MobiDB-lite"/>
    </source>
</evidence>
<reference evidence="2 3" key="1">
    <citation type="submission" date="2017-02" db="EMBL/GenBank/DDBJ databases">
        <authorList>
            <person name="Peterson S.W."/>
        </authorList>
    </citation>
    <scope>NUCLEOTIDE SEQUENCE [LARGE SCALE GENOMIC DNA]</scope>
    <source>
        <strain evidence="2 3">CIP104813</strain>
    </source>
</reference>
<keyword evidence="3" id="KW-1185">Reference proteome</keyword>
<dbReference type="AlphaFoldDB" id="A0A1X6X1B2"/>
<evidence type="ECO:0000313" key="2">
    <source>
        <dbReference type="EMBL" id="SLM92225.1"/>
    </source>
</evidence>
<feature type="region of interest" description="Disordered" evidence="1">
    <location>
        <begin position="1"/>
        <end position="84"/>
    </location>
</feature>
<organism evidence="2 3">
    <name type="scientific">Brachybacterium nesterenkovii</name>
    <dbReference type="NCBI Taxonomy" id="47847"/>
    <lineage>
        <taxon>Bacteria</taxon>
        <taxon>Bacillati</taxon>
        <taxon>Actinomycetota</taxon>
        <taxon>Actinomycetes</taxon>
        <taxon>Micrococcales</taxon>
        <taxon>Dermabacteraceae</taxon>
        <taxon>Brachybacterium</taxon>
    </lineage>
</organism>
<dbReference type="EMBL" id="FWFG01000068">
    <property type="protein sequence ID" value="SLM92225.1"/>
    <property type="molecule type" value="Genomic_DNA"/>
</dbReference>
<accession>A0A1X6X1B2</accession>
<dbReference type="Proteomes" id="UP000195981">
    <property type="component" value="Unassembled WGS sequence"/>
</dbReference>
<feature type="compositionally biased region" description="Basic residues" evidence="1">
    <location>
        <begin position="1"/>
        <end position="18"/>
    </location>
</feature>
<sequence>MRPAPRRLLHGRHRRARAHPPAAASIPGTARCRPSSEPPRSAPRRRERIRMPSPSPCLSPRRRSPPPAPGATAGTGDRPSRRDP</sequence>
<name>A0A1X6X1B2_9MICO</name>
<evidence type="ECO:0000313" key="3">
    <source>
        <dbReference type="Proteomes" id="UP000195981"/>
    </source>
</evidence>
<protein>
    <submittedName>
        <fullName evidence="2">Uncharacterized protein</fullName>
    </submittedName>
</protein>